<accession>A0A4P6ZKY7</accession>
<dbReference type="GO" id="GO:0005737">
    <property type="term" value="C:cytoplasm"/>
    <property type="evidence" value="ECO:0007669"/>
    <property type="project" value="TreeGrafter"/>
</dbReference>
<keyword evidence="4" id="KW-1185">Reference proteome</keyword>
<dbReference type="OrthoDB" id="9782128at2"/>
<evidence type="ECO:0000256" key="2">
    <source>
        <dbReference type="PIRSR" id="PIRSR613078-2"/>
    </source>
</evidence>
<dbReference type="InterPro" id="IPR029033">
    <property type="entry name" value="His_PPase_superfam"/>
</dbReference>
<dbReference type="KEGG" id="lji:ELX58_01820"/>
<dbReference type="PANTHER" id="PTHR48100">
    <property type="entry name" value="BROAD-SPECIFICITY PHOSPHATASE YOR283W-RELATED"/>
    <property type="match status" value="1"/>
</dbReference>
<dbReference type="GO" id="GO:0016791">
    <property type="term" value="F:phosphatase activity"/>
    <property type="evidence" value="ECO:0007669"/>
    <property type="project" value="TreeGrafter"/>
</dbReference>
<dbReference type="InterPro" id="IPR013078">
    <property type="entry name" value="His_Pase_superF_clade-1"/>
</dbReference>
<dbReference type="PANTHER" id="PTHR48100:SF1">
    <property type="entry name" value="HISTIDINE PHOSPHATASE FAMILY PROTEIN-RELATED"/>
    <property type="match status" value="1"/>
</dbReference>
<dbReference type="SMART" id="SM00855">
    <property type="entry name" value="PGAM"/>
    <property type="match status" value="1"/>
</dbReference>
<dbReference type="CDD" id="cd07067">
    <property type="entry name" value="HP_PGM_like"/>
    <property type="match status" value="1"/>
</dbReference>
<reference evidence="4" key="1">
    <citation type="submission" date="2018-12" db="EMBL/GenBank/DDBJ databases">
        <title>A new species of lactobacillus.</title>
        <authorList>
            <person name="Jian Y."/>
            <person name="Xin L."/>
            <person name="Hong Z.J."/>
            <person name="Ming L.Z."/>
            <person name="Hong X.Z."/>
        </authorList>
    </citation>
    <scope>NUCLEOTIDE SEQUENCE [LARGE SCALE GENOMIC DNA]</scope>
    <source>
        <strain evidence="4">HSLZ-75</strain>
    </source>
</reference>
<gene>
    <name evidence="3" type="ORF">ELX58_01820</name>
</gene>
<dbReference type="Proteomes" id="UP000294321">
    <property type="component" value="Chromosome"/>
</dbReference>
<protein>
    <submittedName>
        <fullName evidence="3">Histidine phosphatase family protein</fullName>
    </submittedName>
</protein>
<feature type="binding site" evidence="2">
    <location>
        <begin position="7"/>
        <end position="14"/>
    </location>
    <ligand>
        <name>substrate</name>
    </ligand>
</feature>
<evidence type="ECO:0000256" key="1">
    <source>
        <dbReference type="PIRSR" id="PIRSR613078-1"/>
    </source>
</evidence>
<name>A0A4P6ZKY7_9LACO</name>
<evidence type="ECO:0000313" key="4">
    <source>
        <dbReference type="Proteomes" id="UP000294321"/>
    </source>
</evidence>
<proteinExistence type="predicted"/>
<feature type="binding site" evidence="2">
    <location>
        <position position="58"/>
    </location>
    <ligand>
        <name>substrate</name>
    </ligand>
</feature>
<dbReference type="Gene3D" id="3.40.50.1240">
    <property type="entry name" value="Phosphoglycerate mutase-like"/>
    <property type="match status" value="1"/>
</dbReference>
<dbReference type="EMBL" id="CP034726">
    <property type="protein sequence ID" value="QBP17910.1"/>
    <property type="molecule type" value="Genomic_DNA"/>
</dbReference>
<dbReference type="Pfam" id="PF00300">
    <property type="entry name" value="His_Phos_1"/>
    <property type="match status" value="1"/>
</dbReference>
<feature type="active site" description="Proton donor/acceptor" evidence="1">
    <location>
        <position position="84"/>
    </location>
</feature>
<sequence>MDIYFVRHGKTQWNLQSRYQGAGGDSPLLPESYKEMKELAKYYYNVKFERIYASPIKRARVTAMKISGGLKCHPPVSLWSRLEEFHLGKMEGMKFKDVKAKYPKEFDAFRNHPDKYNPTKIGGESFMQVINRMTPAIKLMAQCNPLHSNVMVVSHGAALNAEINALLGTSLANLRRRGGLANTSTTILRTMDQGKTFHLIKWNNTAYISRKLDPTDVI</sequence>
<feature type="active site" description="Tele-phosphohistidine intermediate" evidence="1">
    <location>
        <position position="8"/>
    </location>
</feature>
<dbReference type="InterPro" id="IPR050275">
    <property type="entry name" value="PGM_Phosphatase"/>
</dbReference>
<dbReference type="AlphaFoldDB" id="A0A4P6ZKY7"/>
<dbReference type="RefSeq" id="WP_133441455.1">
    <property type="nucleotide sequence ID" value="NZ_CP034726.1"/>
</dbReference>
<evidence type="ECO:0000313" key="3">
    <source>
        <dbReference type="EMBL" id="QBP17910.1"/>
    </source>
</evidence>
<dbReference type="SUPFAM" id="SSF53254">
    <property type="entry name" value="Phosphoglycerate mutase-like"/>
    <property type="match status" value="1"/>
</dbReference>
<organism evidence="3 4">
    <name type="scientific">Acetilactobacillus jinshanensis</name>
    <dbReference type="NCBI Taxonomy" id="1720083"/>
    <lineage>
        <taxon>Bacteria</taxon>
        <taxon>Bacillati</taxon>
        <taxon>Bacillota</taxon>
        <taxon>Bacilli</taxon>
        <taxon>Lactobacillales</taxon>
        <taxon>Lactobacillaceae</taxon>
        <taxon>Acetilactobacillus</taxon>
    </lineage>
</organism>